<comment type="caution">
    <text evidence="12">The sequence shown here is derived from an EMBL/GenBank/DDBJ whole genome shotgun (WGS) entry which is preliminary data.</text>
</comment>
<feature type="region of interest" description="Disordered" evidence="9">
    <location>
        <begin position="286"/>
        <end position="326"/>
    </location>
</feature>
<keyword evidence="13" id="KW-1185">Reference proteome</keyword>
<evidence type="ECO:0000256" key="2">
    <source>
        <dbReference type="ARBA" id="ARBA00022448"/>
    </source>
</evidence>
<feature type="transmembrane region" description="Helical" evidence="10">
    <location>
        <begin position="707"/>
        <end position="729"/>
    </location>
</feature>
<feature type="transmembrane region" description="Helical" evidence="10">
    <location>
        <begin position="1271"/>
        <end position="1292"/>
    </location>
</feature>
<organism evidence="12 13">
    <name type="scientific">Leptomonas pyrrhocoris</name>
    <name type="common">Firebug parasite</name>
    <dbReference type="NCBI Taxonomy" id="157538"/>
    <lineage>
        <taxon>Eukaryota</taxon>
        <taxon>Discoba</taxon>
        <taxon>Euglenozoa</taxon>
        <taxon>Kinetoplastea</taxon>
        <taxon>Metakinetoplastina</taxon>
        <taxon>Trypanosomatida</taxon>
        <taxon>Trypanosomatidae</taxon>
        <taxon>Leishmaniinae</taxon>
        <taxon>Leptomonas</taxon>
    </lineage>
</organism>
<protein>
    <submittedName>
        <fullName evidence="12">Putative ABC1 transporter</fullName>
    </submittedName>
</protein>
<dbReference type="Pfam" id="PF12698">
    <property type="entry name" value="ABC2_membrane_3"/>
    <property type="match status" value="2"/>
</dbReference>
<keyword evidence="3 10" id="KW-0812">Transmembrane</keyword>
<feature type="region of interest" description="Disordered" evidence="9">
    <location>
        <begin position="63"/>
        <end position="242"/>
    </location>
</feature>
<dbReference type="CDD" id="cd03263">
    <property type="entry name" value="ABC_subfamily_A"/>
    <property type="match status" value="2"/>
</dbReference>
<dbReference type="Gene3D" id="3.40.50.300">
    <property type="entry name" value="P-loop containing nucleotide triphosphate hydrolases"/>
    <property type="match status" value="2"/>
</dbReference>
<feature type="compositionally biased region" description="Basic residues" evidence="9">
    <location>
        <begin position="304"/>
        <end position="313"/>
    </location>
</feature>
<proteinExistence type="predicted"/>
<keyword evidence="2" id="KW-0813">Transport</keyword>
<dbReference type="InterPro" id="IPR003439">
    <property type="entry name" value="ABC_transporter-like_ATP-bd"/>
</dbReference>
<dbReference type="Pfam" id="PF00005">
    <property type="entry name" value="ABC_tran"/>
    <property type="match status" value="2"/>
</dbReference>
<dbReference type="InterPro" id="IPR056264">
    <property type="entry name" value="R2_ABCA1-4-like"/>
</dbReference>
<feature type="compositionally biased region" description="Polar residues" evidence="9">
    <location>
        <begin position="90"/>
        <end position="103"/>
    </location>
</feature>
<feature type="transmembrane region" description="Helical" evidence="10">
    <location>
        <begin position="765"/>
        <end position="784"/>
    </location>
</feature>
<feature type="transmembrane region" description="Helical" evidence="10">
    <location>
        <begin position="351"/>
        <end position="372"/>
    </location>
</feature>
<evidence type="ECO:0000256" key="5">
    <source>
        <dbReference type="ARBA" id="ARBA00022741"/>
    </source>
</evidence>
<evidence type="ECO:0000256" key="1">
    <source>
        <dbReference type="ARBA" id="ARBA00004141"/>
    </source>
</evidence>
<feature type="domain" description="ABC transporter" evidence="11">
    <location>
        <begin position="910"/>
        <end position="1143"/>
    </location>
</feature>
<dbReference type="GO" id="GO:0016887">
    <property type="term" value="F:ATP hydrolysis activity"/>
    <property type="evidence" value="ECO:0007669"/>
    <property type="project" value="InterPro"/>
</dbReference>
<keyword evidence="5" id="KW-0547">Nucleotide-binding</keyword>
<dbReference type="InterPro" id="IPR013525">
    <property type="entry name" value="ABC2_TM"/>
</dbReference>
<evidence type="ECO:0000256" key="3">
    <source>
        <dbReference type="ARBA" id="ARBA00022692"/>
    </source>
</evidence>
<gene>
    <name evidence="12" type="ORF">ABB37_07425</name>
</gene>
<dbReference type="PANTHER" id="PTHR19229:SF262">
    <property type="entry name" value="TRANSPORTER, PUTATIVE-RELATED"/>
    <property type="match status" value="1"/>
</dbReference>
<dbReference type="FunFam" id="3.40.50.300:FF:001592">
    <property type="entry name" value="ATP-binding cassette protein subfamily A, member 6"/>
    <property type="match status" value="1"/>
</dbReference>
<keyword evidence="8 10" id="KW-0472">Membrane</keyword>
<dbReference type="VEuPathDB" id="TriTrypDB:LpyrH10_18_1520"/>
<feature type="compositionally biased region" description="Basic and acidic residues" evidence="9">
    <location>
        <begin position="69"/>
        <end position="89"/>
    </location>
</feature>
<evidence type="ECO:0000313" key="13">
    <source>
        <dbReference type="Proteomes" id="UP000037923"/>
    </source>
</evidence>
<dbReference type="SUPFAM" id="SSF52540">
    <property type="entry name" value="P-loop containing nucleoside triphosphate hydrolases"/>
    <property type="match status" value="2"/>
</dbReference>
<evidence type="ECO:0000256" key="6">
    <source>
        <dbReference type="ARBA" id="ARBA00022840"/>
    </source>
</evidence>
<keyword evidence="6" id="KW-0067">ATP-binding</keyword>
<keyword evidence="7 10" id="KW-1133">Transmembrane helix</keyword>
<feature type="domain" description="ABC transporter" evidence="11">
    <location>
        <begin position="1698"/>
        <end position="1928"/>
    </location>
</feature>
<evidence type="ECO:0000256" key="7">
    <source>
        <dbReference type="ARBA" id="ARBA00022989"/>
    </source>
</evidence>
<evidence type="ECO:0000256" key="10">
    <source>
        <dbReference type="SAM" id="Phobius"/>
    </source>
</evidence>
<feature type="region of interest" description="Disordered" evidence="9">
    <location>
        <begin position="252"/>
        <end position="271"/>
    </location>
</feature>
<keyword evidence="4" id="KW-0677">Repeat</keyword>
<feature type="region of interest" description="Disordered" evidence="9">
    <location>
        <begin position="1"/>
        <end position="37"/>
    </location>
</feature>
<dbReference type="InterPro" id="IPR026082">
    <property type="entry name" value="ABCA"/>
</dbReference>
<evidence type="ECO:0000256" key="4">
    <source>
        <dbReference type="ARBA" id="ARBA00022737"/>
    </source>
</evidence>
<comment type="subcellular location">
    <subcellularLocation>
        <location evidence="1">Membrane</location>
        <topology evidence="1">Multi-pass membrane protein</topology>
    </subcellularLocation>
</comment>
<sequence length="2009" mass="220772">MPATLLPSPNTSTKEEMPDESAAAAQPESVTSAVSSEPSANVWTIFELCSSSESALPGVAAHAIPTVHNTERRASSARPHAEQNKKRNSVDSMTRASTGSVPVTSFREPSPPTSRLAGASSLPEKMVSGGRKGSTTPAIQTSRPASAAAAAASTSRTAGFFQAWEAEPPAAPPPQSGNGQAPSPIRRPLPQSCGDHPHTSRVALDGAPASTHNGAPTKVPRGSKNLEAPANAQPQRPSSLHSVEQAFPAVHPRRSFDQPSSHKSSSCKSNSDDFYVYSERTRLSSEKSYSLSEHSDGTNNRGTRPYRSKHSVSRRGTSSPSLPRRTVSGPDQLFAVITSHVLQFFRQPCSLIMEIVVPLIFVAVTIVLWTIWGTVRFPAASFVPPGTPALGYFPSPEALNLCVNMSAFNGTIGALPPCMNVSYNFVCDGDFNAVPFPARSICRNSYTPFSALIDAFISSFIDSMSRVPSLDSIMTYQMLAQLDSVHVNQLGAMSVSKLYPITAYNAIASSGTLYFVGEQRFTGALMAHMRDVSNLFSLFSDPTVYGSVAEARSARPAGKKIWAVVEVRSADAKGLDLVLHMNNSALPSFGVINDPAYPGGALRETTEVYVASGFSTLQQVVSEFYLNYSSIYNATQTQMLAPFAYPHYIRIPLLLAPREILPLVFGLAFLYTVSQQVKRTVLEKELRIREAMLIMGLKQWTLYVSDFVVQLVLFVIVSVAAAIMLQLSFCTRSDPLVLLLIFLLFTLTTIPLSGIIAAFFSKARLASLVAPVIYFILVIPMFAMANAKGSIVTGFSIFSPTAFCAALRIFLTHEVSTGFGGGDLCSHHDDPTMAVILGMLTADFFLYYLLMLYLDAVVPKEWGTPKHPLFFVLDPIDWCFQRKHKRLEGGPDGRAENGVFETTDYADDVVSFDGLRKEYTRGGERFLAVNNLYWGMQEGEISVLLGHNGAGKTTVLNMMTGMTEPDEGDCYIYGHSVRTEKSAVRQLLGFCPQHNILWSELTCRDHLEFYGKIKGLKGWELEDAICGMLFETDLLDKMDQPAGRLSGGMKRKLSIAIAFVGGSRLVFLDEPTAGLDVGARRQVWELLKRMAQSRTLLLTTHYMDEADLLGSRIGIMSQGRLKCTGSSLFLKSRLGVGYNIVISIDPEIDAASVDDAVLGAVAGATVLGHNGCELSYQLPSSSVDQFPALLSEIDSVEAEGIRGYALSATTLEEVFLKVSEEDLDFRGRGTEEGDVELIWSCEVTTSALWSQFRAIMEKRLWNALRDRRMQCFQIVCPVLCILIAMLLSLVQYRTPQTLSLTYDMFRQQPRSVMDTAFCYQMWGTEPYDEGFTVNETYFQTAAMLSEMLLDTWYVHAEPRYGAVSCLDANMTYTLQGQHAWRGNHVNVFLYNSSSYHQVALNFASFYDLFLKHFKGSDAYNMKYTATLFNKPSTTSQLSFVFIGALIMVPFTFLPSNPVAWIVKERQCGARHLQNLCGLNFFVYWGASFLFDMAAYFITMLLCVLIFACFNRQEFTAPDRVGGTFVLFIVYGFTSTAFGYCLSFLFRESTTAQSVVMGVSFVAGFLLLMIVYVLSLDAENVSIANKMRWGFRVIPSYCIGEGIVNLLTLTGKVNIGSATGVWDMDQLGWSLVYMTAEFPALCIITLLVDHPAVGSLCQRLRYRRGAAPIIPSDEDSDVEDEREAVYEAESDVEDATDVVRVVNLQKKYSNGNVAVKGITFSIFPGEVFGLLGTNGAGKTTTISMLCQQFLPTGGSAYVCGYDIVTQRAAALQCIGYCPQFDGTLDLLTVEEQLQMYAGIRGIARWQWGALVDALCTLCELTTYRKTVTGELSGGNRRKLSVAMSLVGGPLVLFLDEPSAGMDPVARRGMWTAIQRAAKHCSVVLTTHHLEEVEALADIVAIMVRGYIRCIGDKVHLKNKFGSAFEVSVRLSSARHADGFVAFMKGEFPDAKMNEGDGRRFVYQLPRDRGFGDIFEVFQTSKKDLHITDYSVSQTSIEQVFLRVTEASKHL</sequence>
<dbReference type="OrthoDB" id="6512918at2759"/>
<dbReference type="PROSITE" id="PS50893">
    <property type="entry name" value="ABC_TRANSPORTER_2"/>
    <property type="match status" value="2"/>
</dbReference>
<evidence type="ECO:0000313" key="12">
    <source>
        <dbReference type="EMBL" id="KPA77107.1"/>
    </source>
</evidence>
<feature type="transmembrane region" description="Helical" evidence="10">
    <location>
        <begin position="1553"/>
        <end position="1573"/>
    </location>
</feature>
<evidence type="ECO:0000256" key="9">
    <source>
        <dbReference type="SAM" id="MobiDB-lite"/>
    </source>
</evidence>
<dbReference type="GO" id="GO:0016020">
    <property type="term" value="C:membrane"/>
    <property type="evidence" value="ECO:0007669"/>
    <property type="project" value="UniProtKB-SubCell"/>
</dbReference>
<reference evidence="12 13" key="1">
    <citation type="submission" date="2015-07" db="EMBL/GenBank/DDBJ databases">
        <title>High-quality genome of monoxenous trypanosomatid Leptomonas pyrrhocoris.</title>
        <authorList>
            <person name="Flegontov P."/>
            <person name="Butenko A."/>
            <person name="Firsov S."/>
            <person name="Vlcek C."/>
            <person name="Logacheva M.D."/>
            <person name="Field M."/>
            <person name="Filatov D."/>
            <person name="Flegontova O."/>
            <person name="Gerasimov E."/>
            <person name="Jackson A.P."/>
            <person name="Kelly S."/>
            <person name="Opperdoes F."/>
            <person name="O'Reilly A."/>
            <person name="Votypka J."/>
            <person name="Yurchenko V."/>
            <person name="Lukes J."/>
        </authorList>
    </citation>
    <scope>NUCLEOTIDE SEQUENCE [LARGE SCALE GENOMIC DNA]</scope>
    <source>
        <strain evidence="12">H10</strain>
    </source>
</reference>
<accession>A0A0M9FW14</accession>
<feature type="compositionally biased region" description="Low complexity" evidence="9">
    <location>
        <begin position="141"/>
        <end position="158"/>
    </location>
</feature>
<dbReference type="Pfam" id="PF23321">
    <property type="entry name" value="R1_ABCA1"/>
    <property type="match status" value="1"/>
</dbReference>
<dbReference type="Proteomes" id="UP000037923">
    <property type="component" value="Unassembled WGS sequence"/>
</dbReference>
<dbReference type="GeneID" id="26907711"/>
<feature type="transmembrane region" description="Helical" evidence="10">
    <location>
        <begin position="1437"/>
        <end position="1460"/>
    </location>
</feature>
<dbReference type="SMART" id="SM00382">
    <property type="entry name" value="AAA"/>
    <property type="match status" value="2"/>
</dbReference>
<dbReference type="FunFam" id="3.40.50.300:FF:000298">
    <property type="entry name" value="ATP-binding cassette sub-family A member 12"/>
    <property type="match status" value="1"/>
</dbReference>
<dbReference type="PANTHER" id="PTHR19229">
    <property type="entry name" value="ATP-BINDING CASSETTE TRANSPORTER SUBFAMILY A ABCA"/>
    <property type="match status" value="1"/>
</dbReference>
<evidence type="ECO:0000256" key="8">
    <source>
        <dbReference type="ARBA" id="ARBA00023136"/>
    </source>
</evidence>
<dbReference type="EMBL" id="LGTL01000018">
    <property type="protein sequence ID" value="KPA77107.1"/>
    <property type="molecule type" value="Genomic_DNA"/>
</dbReference>
<feature type="transmembrane region" description="Helical" evidence="10">
    <location>
        <begin position="1519"/>
        <end position="1541"/>
    </location>
</feature>
<feature type="transmembrane region" description="Helical" evidence="10">
    <location>
        <begin position="831"/>
        <end position="850"/>
    </location>
</feature>
<dbReference type="RefSeq" id="XP_015655546.1">
    <property type="nucleotide sequence ID" value="XM_015806069.1"/>
</dbReference>
<feature type="transmembrane region" description="Helical" evidence="10">
    <location>
        <begin position="791"/>
        <end position="811"/>
    </location>
</feature>
<dbReference type="GO" id="GO:0140359">
    <property type="term" value="F:ABC-type transporter activity"/>
    <property type="evidence" value="ECO:0007669"/>
    <property type="project" value="InterPro"/>
</dbReference>
<feature type="compositionally biased region" description="Polar residues" evidence="9">
    <location>
        <begin position="232"/>
        <end position="242"/>
    </location>
</feature>
<dbReference type="InterPro" id="IPR027417">
    <property type="entry name" value="P-loop_NTPase"/>
</dbReference>
<evidence type="ECO:0000259" key="11">
    <source>
        <dbReference type="PROSITE" id="PS50893"/>
    </source>
</evidence>
<feature type="transmembrane region" description="Helical" evidence="10">
    <location>
        <begin position="1481"/>
        <end position="1507"/>
    </location>
</feature>
<dbReference type="GO" id="GO:0005319">
    <property type="term" value="F:lipid transporter activity"/>
    <property type="evidence" value="ECO:0007669"/>
    <property type="project" value="TreeGrafter"/>
</dbReference>
<feature type="compositionally biased region" description="Polar residues" evidence="9">
    <location>
        <begin position="28"/>
        <end position="37"/>
    </location>
</feature>
<dbReference type="GO" id="GO:0005524">
    <property type="term" value="F:ATP binding"/>
    <property type="evidence" value="ECO:0007669"/>
    <property type="project" value="UniProtKB-KW"/>
</dbReference>
<dbReference type="PROSITE" id="PS00211">
    <property type="entry name" value="ABC_TRANSPORTER_1"/>
    <property type="match status" value="2"/>
</dbReference>
<dbReference type="OMA" id="PYYCQAD"/>
<feature type="transmembrane region" description="Helical" evidence="10">
    <location>
        <begin position="736"/>
        <end position="759"/>
    </location>
</feature>
<feature type="transmembrane region" description="Helical" evidence="10">
    <location>
        <begin position="660"/>
        <end position="677"/>
    </location>
</feature>
<dbReference type="InterPro" id="IPR017871">
    <property type="entry name" value="ABC_transporter-like_CS"/>
</dbReference>
<dbReference type="InterPro" id="IPR003593">
    <property type="entry name" value="AAA+_ATPase"/>
</dbReference>
<name>A0A0M9FW14_LEPPY</name>